<keyword evidence="6" id="KW-0175">Coiled coil</keyword>
<comment type="caution">
    <text evidence="8">The sequence shown here is derived from an EMBL/GenBank/DDBJ whole genome shotgun (WGS) entry which is preliminary data.</text>
</comment>
<keyword evidence="3 5" id="KW-0133">Cell shape</keyword>
<gene>
    <name evidence="8" type="primary">mreC</name>
    <name evidence="8" type="ORF">OIK42_03080</name>
</gene>
<reference evidence="8 9" key="1">
    <citation type="submission" date="2022-10" db="EMBL/GenBank/DDBJ databases">
        <title>Alteromonas sp. chi3 Genome sequencing.</title>
        <authorList>
            <person name="Park S."/>
        </authorList>
    </citation>
    <scope>NUCLEOTIDE SEQUENCE [LARGE SCALE GENOMIC DNA]</scope>
    <source>
        <strain evidence="9">chi3</strain>
    </source>
</reference>
<feature type="coiled-coil region" evidence="6">
    <location>
        <begin position="77"/>
        <end position="107"/>
    </location>
</feature>
<evidence type="ECO:0000256" key="5">
    <source>
        <dbReference type="PIRNR" id="PIRNR038471"/>
    </source>
</evidence>
<proteinExistence type="inferred from homology"/>
<dbReference type="RefSeq" id="WP_273638297.1">
    <property type="nucleotide sequence ID" value="NZ_JAQQXP010000001.1"/>
</dbReference>
<evidence type="ECO:0000313" key="9">
    <source>
        <dbReference type="Proteomes" id="UP001218788"/>
    </source>
</evidence>
<dbReference type="Pfam" id="PF04085">
    <property type="entry name" value="MreC"/>
    <property type="match status" value="1"/>
</dbReference>
<evidence type="ECO:0000256" key="4">
    <source>
        <dbReference type="ARBA" id="ARBA00032089"/>
    </source>
</evidence>
<dbReference type="InterPro" id="IPR055342">
    <property type="entry name" value="MreC_beta-barrel_core"/>
</dbReference>
<dbReference type="Gene3D" id="2.40.10.340">
    <property type="entry name" value="Rod shape-determining protein MreC, domain 1"/>
    <property type="match status" value="1"/>
</dbReference>
<evidence type="ECO:0000256" key="3">
    <source>
        <dbReference type="ARBA" id="ARBA00022960"/>
    </source>
</evidence>
<feature type="domain" description="Rod shape-determining protein MreC beta-barrel core" evidence="7">
    <location>
        <begin position="124"/>
        <end position="270"/>
    </location>
</feature>
<dbReference type="PANTHER" id="PTHR34138">
    <property type="entry name" value="CELL SHAPE-DETERMINING PROTEIN MREC"/>
    <property type="match status" value="1"/>
</dbReference>
<dbReference type="Proteomes" id="UP001218788">
    <property type="component" value="Unassembled WGS sequence"/>
</dbReference>
<dbReference type="EMBL" id="JAQQXP010000001">
    <property type="protein sequence ID" value="MDC8829740.1"/>
    <property type="molecule type" value="Genomic_DNA"/>
</dbReference>
<dbReference type="InterPro" id="IPR042175">
    <property type="entry name" value="Cell/Rod_MreC_2"/>
</dbReference>
<evidence type="ECO:0000256" key="1">
    <source>
        <dbReference type="ARBA" id="ARBA00009369"/>
    </source>
</evidence>
<dbReference type="PIRSF" id="PIRSF038471">
    <property type="entry name" value="MreC"/>
    <property type="match status" value="1"/>
</dbReference>
<comment type="similarity">
    <text evidence="1 5">Belongs to the MreC family.</text>
</comment>
<organism evidence="8 9">
    <name type="scientific">Alteromonas gilva</name>
    <dbReference type="NCBI Taxonomy" id="2987522"/>
    <lineage>
        <taxon>Bacteria</taxon>
        <taxon>Pseudomonadati</taxon>
        <taxon>Pseudomonadota</taxon>
        <taxon>Gammaproteobacteria</taxon>
        <taxon>Alteromonadales</taxon>
        <taxon>Alteromonadaceae</taxon>
        <taxon>Alteromonas/Salinimonas group</taxon>
        <taxon>Alteromonas</taxon>
    </lineage>
</organism>
<evidence type="ECO:0000313" key="8">
    <source>
        <dbReference type="EMBL" id="MDC8829740.1"/>
    </source>
</evidence>
<name>A0ABT5KY95_9ALTE</name>
<evidence type="ECO:0000259" key="7">
    <source>
        <dbReference type="Pfam" id="PF04085"/>
    </source>
</evidence>
<comment type="function">
    <text evidence="5">Involved in formation and maintenance of cell shape.</text>
</comment>
<dbReference type="InterPro" id="IPR007221">
    <property type="entry name" value="MreC"/>
</dbReference>
<dbReference type="Gene3D" id="2.40.10.350">
    <property type="entry name" value="Rod shape-determining protein MreC, domain 2"/>
    <property type="match status" value="1"/>
</dbReference>
<keyword evidence="9" id="KW-1185">Reference proteome</keyword>
<sequence length="288" mass="31948">MDTIFTRGLSLNFRLTLALAMSVLLIVLDYKIDAFSTTRVFLNSLVSPVQYLANLPGQLLNVSAQRLTSQQALISENEQLTNHILMLNEQLQRFEVLEKENNELRRLLGAPVRKDMRKIVAELMAVDNTPYSQQIVINKGAIDGVYLGQAVLDELGIVGQVMEVGTTNSRVLLISDVTHSIPVRSVRNNSRFIATGAGVIDELYLTHVSHSTDVEVGDVLVSSGLGKVFPEGYPVAEVTQVLRDESRPFAQVTVVPRAHLNRLKYLLLLWPETAPTDPEPSEEDQSDD</sequence>
<evidence type="ECO:0000256" key="6">
    <source>
        <dbReference type="SAM" id="Coils"/>
    </source>
</evidence>
<accession>A0ABT5KY95</accession>
<dbReference type="PANTHER" id="PTHR34138:SF1">
    <property type="entry name" value="CELL SHAPE-DETERMINING PROTEIN MREC"/>
    <property type="match status" value="1"/>
</dbReference>
<dbReference type="NCBIfam" id="TIGR00219">
    <property type="entry name" value="mreC"/>
    <property type="match status" value="1"/>
</dbReference>
<protein>
    <recommendedName>
        <fullName evidence="2 5">Cell shape-determining protein MreC</fullName>
    </recommendedName>
    <alternativeName>
        <fullName evidence="4 5">Cell shape protein MreC</fullName>
    </alternativeName>
</protein>
<dbReference type="InterPro" id="IPR042177">
    <property type="entry name" value="Cell/Rod_1"/>
</dbReference>
<evidence type="ECO:0000256" key="2">
    <source>
        <dbReference type="ARBA" id="ARBA00013855"/>
    </source>
</evidence>